<organism evidence="2 3">
    <name type="scientific">Thioploca ingrica</name>
    <dbReference type="NCBI Taxonomy" id="40754"/>
    <lineage>
        <taxon>Bacteria</taxon>
        <taxon>Pseudomonadati</taxon>
        <taxon>Pseudomonadota</taxon>
        <taxon>Gammaproteobacteria</taxon>
        <taxon>Thiotrichales</taxon>
        <taxon>Thiotrichaceae</taxon>
        <taxon>Thioploca</taxon>
    </lineage>
</organism>
<proteinExistence type="predicted"/>
<gene>
    <name evidence="2" type="ORF">THII_0121</name>
</gene>
<reference evidence="2 3" key="1">
    <citation type="journal article" date="2014" name="ISME J.">
        <title>Ecophysiology of Thioploca ingrica as revealed by the complete genome sequence supplemented with proteomic evidence.</title>
        <authorList>
            <person name="Kojima H."/>
            <person name="Ogura Y."/>
            <person name="Yamamoto N."/>
            <person name="Togashi T."/>
            <person name="Mori H."/>
            <person name="Watanabe T."/>
            <person name="Nemoto F."/>
            <person name="Kurokawa K."/>
            <person name="Hayashi T."/>
            <person name="Fukui M."/>
        </authorList>
    </citation>
    <scope>NUCLEOTIDE SEQUENCE [LARGE SCALE GENOMIC DNA]</scope>
</reference>
<keyword evidence="1" id="KW-1133">Transmembrane helix</keyword>
<dbReference type="HOGENOM" id="CLU_2002851_0_0_6"/>
<accession>A0A090AAC8</accession>
<dbReference type="AlphaFoldDB" id="A0A090AAC8"/>
<dbReference type="Proteomes" id="UP000031623">
    <property type="component" value="Chromosome"/>
</dbReference>
<dbReference type="KEGG" id="tig:THII_0121"/>
<keyword evidence="3" id="KW-1185">Reference proteome</keyword>
<keyword evidence="1" id="KW-0472">Membrane</keyword>
<evidence type="ECO:0000256" key="1">
    <source>
        <dbReference type="SAM" id="Phobius"/>
    </source>
</evidence>
<sequence>MFNEFTTVTTRWLDFFKNLLHNLTLSELLEFFIVAFIITILLFAGSKLLLYLLKYTIELAKILLRVVSILLLVSLLLVLISTAWDSNRLCRFRYEKYITRCHPQPRIPPGKDIQKFHGQEKFLE</sequence>
<evidence type="ECO:0000313" key="2">
    <source>
        <dbReference type="EMBL" id="BAP54418.1"/>
    </source>
</evidence>
<feature type="transmembrane region" description="Helical" evidence="1">
    <location>
        <begin position="62"/>
        <end position="84"/>
    </location>
</feature>
<protein>
    <submittedName>
        <fullName evidence="2">Uncharacterized protein</fullName>
    </submittedName>
</protein>
<dbReference type="EMBL" id="AP014633">
    <property type="protein sequence ID" value="BAP54418.1"/>
    <property type="molecule type" value="Genomic_DNA"/>
</dbReference>
<name>A0A090AAC8_9GAMM</name>
<feature type="transmembrane region" description="Helical" evidence="1">
    <location>
        <begin position="28"/>
        <end position="50"/>
    </location>
</feature>
<keyword evidence="1" id="KW-0812">Transmembrane</keyword>
<evidence type="ECO:0000313" key="3">
    <source>
        <dbReference type="Proteomes" id="UP000031623"/>
    </source>
</evidence>